<proteinExistence type="inferred from homology"/>
<feature type="domain" description="Poly A polymerase head" evidence="6">
    <location>
        <begin position="57"/>
        <end position="197"/>
    </location>
</feature>
<evidence type="ECO:0000313" key="7">
    <source>
        <dbReference type="EMBL" id="ETV76590.1"/>
    </source>
</evidence>
<dbReference type="EMBL" id="KI913136">
    <property type="protein sequence ID" value="ETV76590.1"/>
    <property type="molecule type" value="Genomic_DNA"/>
</dbReference>
<feature type="compositionally biased region" description="Low complexity" evidence="5">
    <location>
        <begin position="331"/>
        <end position="345"/>
    </location>
</feature>
<dbReference type="VEuPathDB" id="FungiDB:H257_09587"/>
<evidence type="ECO:0000256" key="5">
    <source>
        <dbReference type="SAM" id="MobiDB-lite"/>
    </source>
</evidence>
<evidence type="ECO:0000259" key="6">
    <source>
        <dbReference type="Pfam" id="PF01743"/>
    </source>
</evidence>
<sequence length="539" mass="59816">MQSKQTFREVAAYNWSMKRKLSNMDLLPVMIALTADEEKLFDFLLDVEKQNNCGLTLRVAGGWVRDKLLGRASDDIDIVLDNMTGVAFAELVNAYETQHGHKTHAVGVIKANPDQSKHLETATMQLGSGWVDFVNLRAETYADDEAHRIPSMEFGTPLEDAQRRDFTINSLFYNLATKSVEDFTGQGLPDLQHGVIRTPLDPTITFLDDPLRVLRAIRFASRFRFPLADDLIAALEHRAIREALVKKVSRERVGKELGGMLTGSHANPMVALTSLHRFHLDEVVFQLPTGPFFTLHPPLEAAIPPHWTDTSMACVQALHALDLARQDQRAPSSPTTTSSSTSSTTADGIEVTNNEATSHRLKLRWLAAVLLPLAEYSIVLKKKHVPVAHAIVRESIKFAAKDADVVSLVLLNQCRRFVAANAPFDRVQVGLVLRDVGALWPLAVDMAYLVEVVLQHSDVEQTREKYAALSAYVVNVGLDRVWEMKPLLNGKDLMDALGVKPGPAVKAMNDAVILYQLEFPSAPRDDVLRHVRSLQSSST</sequence>
<keyword evidence="2 4" id="KW-0808">Transferase</keyword>
<dbReference type="GO" id="GO:0003723">
    <property type="term" value="F:RNA binding"/>
    <property type="evidence" value="ECO:0007669"/>
    <property type="project" value="UniProtKB-KW"/>
</dbReference>
<dbReference type="Pfam" id="PF01743">
    <property type="entry name" value="PolyA_pol"/>
    <property type="match status" value="1"/>
</dbReference>
<dbReference type="FunFam" id="3.30.460.10:FF:000019">
    <property type="entry name" value="tRNA nucleotidyltransferase cca2"/>
    <property type="match status" value="1"/>
</dbReference>
<evidence type="ECO:0000256" key="4">
    <source>
        <dbReference type="RuleBase" id="RU003953"/>
    </source>
</evidence>
<dbReference type="Gene3D" id="1.10.3090.10">
    <property type="entry name" value="cca-adding enzyme, domain 2"/>
    <property type="match status" value="1"/>
</dbReference>
<dbReference type="Gene3D" id="3.30.460.10">
    <property type="entry name" value="Beta Polymerase, domain 2"/>
    <property type="match status" value="1"/>
</dbReference>
<dbReference type="STRING" id="112090.W4GAB2"/>
<dbReference type="PANTHER" id="PTHR13734:SF5">
    <property type="entry name" value="CCA TRNA NUCLEOTIDYLTRANSFERASE, MITOCHONDRIAL"/>
    <property type="match status" value="1"/>
</dbReference>
<dbReference type="SUPFAM" id="SSF81301">
    <property type="entry name" value="Nucleotidyltransferase"/>
    <property type="match status" value="1"/>
</dbReference>
<organism evidence="7">
    <name type="scientific">Aphanomyces astaci</name>
    <name type="common">Crayfish plague agent</name>
    <dbReference type="NCBI Taxonomy" id="112090"/>
    <lineage>
        <taxon>Eukaryota</taxon>
        <taxon>Sar</taxon>
        <taxon>Stramenopiles</taxon>
        <taxon>Oomycota</taxon>
        <taxon>Saprolegniomycetes</taxon>
        <taxon>Saprolegniales</taxon>
        <taxon>Verrucalvaceae</taxon>
        <taxon>Aphanomyces</taxon>
    </lineage>
</organism>
<evidence type="ECO:0000256" key="2">
    <source>
        <dbReference type="ARBA" id="ARBA00022679"/>
    </source>
</evidence>
<name>W4GAB2_APHAT</name>
<dbReference type="InterPro" id="IPR043519">
    <property type="entry name" value="NT_sf"/>
</dbReference>
<dbReference type="GO" id="GO:0052929">
    <property type="term" value="F:ATP:3'-cytidine-cytidine-tRNA adenylyltransferase activity"/>
    <property type="evidence" value="ECO:0007669"/>
    <property type="project" value="TreeGrafter"/>
</dbReference>
<dbReference type="GO" id="GO:0005739">
    <property type="term" value="C:mitochondrion"/>
    <property type="evidence" value="ECO:0007669"/>
    <property type="project" value="UniProtKB-ARBA"/>
</dbReference>
<reference evidence="7" key="1">
    <citation type="submission" date="2013-12" db="EMBL/GenBank/DDBJ databases">
        <title>The Genome Sequence of Aphanomyces astaci APO3.</title>
        <authorList>
            <consortium name="The Broad Institute Genomics Platform"/>
            <person name="Russ C."/>
            <person name="Tyler B."/>
            <person name="van West P."/>
            <person name="Dieguez-Uribeondo J."/>
            <person name="Young S.K."/>
            <person name="Zeng Q."/>
            <person name="Gargeya S."/>
            <person name="Fitzgerald M."/>
            <person name="Abouelleil A."/>
            <person name="Alvarado L."/>
            <person name="Chapman S.B."/>
            <person name="Gainer-Dewar J."/>
            <person name="Goldberg J."/>
            <person name="Griggs A."/>
            <person name="Gujja S."/>
            <person name="Hansen M."/>
            <person name="Howarth C."/>
            <person name="Imamovic A."/>
            <person name="Ireland A."/>
            <person name="Larimer J."/>
            <person name="McCowan C."/>
            <person name="Murphy C."/>
            <person name="Pearson M."/>
            <person name="Poon T.W."/>
            <person name="Priest M."/>
            <person name="Roberts A."/>
            <person name="Saif S."/>
            <person name="Shea T."/>
            <person name="Sykes S."/>
            <person name="Wortman J."/>
            <person name="Nusbaum C."/>
            <person name="Birren B."/>
        </authorList>
    </citation>
    <scope>NUCLEOTIDE SEQUENCE [LARGE SCALE GENOMIC DNA]</scope>
    <source>
        <strain evidence="7">APO3</strain>
    </source>
</reference>
<dbReference type="GO" id="GO:0052927">
    <property type="term" value="F:CC tRNA cytidylyltransferase activity"/>
    <property type="evidence" value="ECO:0007669"/>
    <property type="project" value="TreeGrafter"/>
</dbReference>
<keyword evidence="3 4" id="KW-0694">RNA-binding</keyword>
<dbReference type="EMBL" id="KI913136">
    <property type="protein sequence ID" value="ETV76591.1"/>
    <property type="molecule type" value="Genomic_DNA"/>
</dbReference>
<dbReference type="GO" id="GO:0001680">
    <property type="term" value="P:tRNA 3'-terminal CCA addition"/>
    <property type="evidence" value="ECO:0007669"/>
    <property type="project" value="UniProtKB-ARBA"/>
</dbReference>
<dbReference type="CDD" id="cd05398">
    <property type="entry name" value="NT_ClassII-CCAase"/>
    <property type="match status" value="1"/>
</dbReference>
<dbReference type="RefSeq" id="XP_009834137.1">
    <property type="nucleotide sequence ID" value="XM_009835835.1"/>
</dbReference>
<dbReference type="OrthoDB" id="445712at2759"/>
<dbReference type="RefSeq" id="XP_009834135.1">
    <property type="nucleotide sequence ID" value="XM_009835833.1"/>
</dbReference>
<dbReference type="SUPFAM" id="SSF81891">
    <property type="entry name" value="Poly A polymerase C-terminal region-like"/>
    <property type="match status" value="1"/>
</dbReference>
<dbReference type="InterPro" id="IPR002646">
    <property type="entry name" value="PolA_pol_head_dom"/>
</dbReference>
<accession>W4GAB2</accession>
<feature type="region of interest" description="Disordered" evidence="5">
    <location>
        <begin position="326"/>
        <end position="349"/>
    </location>
</feature>
<dbReference type="AlphaFoldDB" id="W4GAB2"/>
<evidence type="ECO:0000256" key="3">
    <source>
        <dbReference type="ARBA" id="ARBA00022884"/>
    </source>
</evidence>
<comment type="similarity">
    <text evidence="1 4">Belongs to the tRNA nucleotidyltransferase/poly(A) polymerase family.</text>
</comment>
<dbReference type="GeneID" id="20811583"/>
<protein>
    <recommendedName>
        <fullName evidence="6">Poly A polymerase head domain-containing protein</fullName>
    </recommendedName>
</protein>
<dbReference type="PANTHER" id="PTHR13734">
    <property type="entry name" value="TRNA-NUCLEOTIDYLTRANSFERASE"/>
    <property type="match status" value="1"/>
</dbReference>
<gene>
    <name evidence="7" type="ORF">H257_09587</name>
</gene>
<evidence type="ECO:0000256" key="1">
    <source>
        <dbReference type="ARBA" id="ARBA00007265"/>
    </source>
</evidence>